<evidence type="ECO:0000256" key="1">
    <source>
        <dbReference type="SAM" id="MobiDB-lite"/>
    </source>
</evidence>
<feature type="compositionally biased region" description="Pro residues" evidence="1">
    <location>
        <begin position="37"/>
        <end position="49"/>
    </location>
</feature>
<organism evidence="2 3">
    <name type="scientific">Polychaeton citri CBS 116435</name>
    <dbReference type="NCBI Taxonomy" id="1314669"/>
    <lineage>
        <taxon>Eukaryota</taxon>
        <taxon>Fungi</taxon>
        <taxon>Dikarya</taxon>
        <taxon>Ascomycota</taxon>
        <taxon>Pezizomycotina</taxon>
        <taxon>Dothideomycetes</taxon>
        <taxon>Dothideomycetidae</taxon>
        <taxon>Capnodiales</taxon>
        <taxon>Capnodiaceae</taxon>
        <taxon>Polychaeton</taxon>
    </lineage>
</organism>
<accession>A0A9P4PYD6</accession>
<feature type="region of interest" description="Disordered" evidence="1">
    <location>
        <begin position="1"/>
        <end position="72"/>
    </location>
</feature>
<feature type="compositionally biased region" description="Polar residues" evidence="1">
    <location>
        <begin position="54"/>
        <end position="72"/>
    </location>
</feature>
<name>A0A9P4PYD6_9PEZI</name>
<proteinExistence type="predicted"/>
<dbReference type="Proteomes" id="UP000799441">
    <property type="component" value="Unassembled WGS sequence"/>
</dbReference>
<evidence type="ECO:0000313" key="2">
    <source>
        <dbReference type="EMBL" id="KAF2717227.1"/>
    </source>
</evidence>
<protein>
    <submittedName>
        <fullName evidence="2">Uncharacterized protein</fullName>
    </submittedName>
</protein>
<gene>
    <name evidence="2" type="ORF">K431DRAFT_307139</name>
</gene>
<comment type="caution">
    <text evidence="2">The sequence shown here is derived from an EMBL/GenBank/DDBJ whole genome shotgun (WGS) entry which is preliminary data.</text>
</comment>
<dbReference type="AlphaFoldDB" id="A0A9P4PYD6"/>
<dbReference type="EMBL" id="MU003849">
    <property type="protein sequence ID" value="KAF2717227.1"/>
    <property type="molecule type" value="Genomic_DNA"/>
</dbReference>
<evidence type="ECO:0000313" key="3">
    <source>
        <dbReference type="Proteomes" id="UP000799441"/>
    </source>
</evidence>
<reference evidence="2" key="1">
    <citation type="journal article" date="2020" name="Stud. Mycol.">
        <title>101 Dothideomycetes genomes: a test case for predicting lifestyles and emergence of pathogens.</title>
        <authorList>
            <person name="Haridas S."/>
            <person name="Albert R."/>
            <person name="Binder M."/>
            <person name="Bloem J."/>
            <person name="Labutti K."/>
            <person name="Salamov A."/>
            <person name="Andreopoulos B."/>
            <person name="Baker S."/>
            <person name="Barry K."/>
            <person name="Bills G."/>
            <person name="Bluhm B."/>
            <person name="Cannon C."/>
            <person name="Castanera R."/>
            <person name="Culley D."/>
            <person name="Daum C."/>
            <person name="Ezra D."/>
            <person name="Gonzalez J."/>
            <person name="Henrissat B."/>
            <person name="Kuo A."/>
            <person name="Liang C."/>
            <person name="Lipzen A."/>
            <person name="Lutzoni F."/>
            <person name="Magnuson J."/>
            <person name="Mondo S."/>
            <person name="Nolan M."/>
            <person name="Ohm R."/>
            <person name="Pangilinan J."/>
            <person name="Park H.-J."/>
            <person name="Ramirez L."/>
            <person name="Alfaro M."/>
            <person name="Sun H."/>
            <person name="Tritt A."/>
            <person name="Yoshinaga Y."/>
            <person name="Zwiers L.-H."/>
            <person name="Turgeon B."/>
            <person name="Goodwin S."/>
            <person name="Spatafora J."/>
            <person name="Crous P."/>
            <person name="Grigoriev I."/>
        </authorList>
    </citation>
    <scope>NUCLEOTIDE SEQUENCE</scope>
    <source>
        <strain evidence="2">CBS 116435</strain>
    </source>
</reference>
<feature type="compositionally biased region" description="Polar residues" evidence="1">
    <location>
        <begin position="1"/>
        <end position="15"/>
    </location>
</feature>
<sequence>MSSSAPSQVGVSGNRSVAPPLSPAEFSSNEDDGFADSPPPADVPRPNDPVTPGNFYSSSPHSTMNTANANNSFSPADSITPLTEISQPNLAGSSIFGQPLRNSNVSWQAQMAEQVVAAAMARLQGQLDKQEILLKEQLRMQDASFRKYLSQMQATFNAQQLREANDRQNLQRHVDTLHQQVETMGAQIVNLNMQIADMNTQISHLPISNNEAYDNLVDYSAYQG</sequence>
<keyword evidence="3" id="KW-1185">Reference proteome</keyword>